<accession>A0A2R6WBV4</accession>
<keyword evidence="3" id="KW-1185">Reference proteome</keyword>
<feature type="compositionally biased region" description="Basic and acidic residues" evidence="1">
    <location>
        <begin position="48"/>
        <end position="68"/>
    </location>
</feature>
<reference evidence="3" key="1">
    <citation type="journal article" date="2017" name="Cell">
        <title>Insights into land plant evolution garnered from the Marchantia polymorpha genome.</title>
        <authorList>
            <person name="Bowman J.L."/>
            <person name="Kohchi T."/>
            <person name="Yamato K.T."/>
            <person name="Jenkins J."/>
            <person name="Shu S."/>
            <person name="Ishizaki K."/>
            <person name="Yamaoka S."/>
            <person name="Nishihama R."/>
            <person name="Nakamura Y."/>
            <person name="Berger F."/>
            <person name="Adam C."/>
            <person name="Aki S.S."/>
            <person name="Althoff F."/>
            <person name="Araki T."/>
            <person name="Arteaga-Vazquez M.A."/>
            <person name="Balasubrmanian S."/>
            <person name="Barry K."/>
            <person name="Bauer D."/>
            <person name="Boehm C.R."/>
            <person name="Briginshaw L."/>
            <person name="Caballero-Perez J."/>
            <person name="Catarino B."/>
            <person name="Chen F."/>
            <person name="Chiyoda S."/>
            <person name="Chovatia M."/>
            <person name="Davies K.M."/>
            <person name="Delmans M."/>
            <person name="Demura T."/>
            <person name="Dierschke T."/>
            <person name="Dolan L."/>
            <person name="Dorantes-Acosta A.E."/>
            <person name="Eklund D.M."/>
            <person name="Florent S.N."/>
            <person name="Flores-Sandoval E."/>
            <person name="Fujiyama A."/>
            <person name="Fukuzawa H."/>
            <person name="Galik B."/>
            <person name="Grimanelli D."/>
            <person name="Grimwood J."/>
            <person name="Grossniklaus U."/>
            <person name="Hamada T."/>
            <person name="Haseloff J."/>
            <person name="Hetherington A.J."/>
            <person name="Higo A."/>
            <person name="Hirakawa Y."/>
            <person name="Hundley H.N."/>
            <person name="Ikeda Y."/>
            <person name="Inoue K."/>
            <person name="Inoue S.I."/>
            <person name="Ishida S."/>
            <person name="Jia Q."/>
            <person name="Kakita M."/>
            <person name="Kanazawa T."/>
            <person name="Kawai Y."/>
            <person name="Kawashima T."/>
            <person name="Kennedy M."/>
            <person name="Kinose K."/>
            <person name="Kinoshita T."/>
            <person name="Kohara Y."/>
            <person name="Koide E."/>
            <person name="Komatsu K."/>
            <person name="Kopischke S."/>
            <person name="Kubo M."/>
            <person name="Kyozuka J."/>
            <person name="Lagercrantz U."/>
            <person name="Lin S.S."/>
            <person name="Lindquist E."/>
            <person name="Lipzen A.M."/>
            <person name="Lu C.W."/>
            <person name="De Luna E."/>
            <person name="Martienssen R.A."/>
            <person name="Minamino N."/>
            <person name="Mizutani M."/>
            <person name="Mizutani M."/>
            <person name="Mochizuki N."/>
            <person name="Monte I."/>
            <person name="Mosher R."/>
            <person name="Nagasaki H."/>
            <person name="Nakagami H."/>
            <person name="Naramoto S."/>
            <person name="Nishitani K."/>
            <person name="Ohtani M."/>
            <person name="Okamoto T."/>
            <person name="Okumura M."/>
            <person name="Phillips J."/>
            <person name="Pollak B."/>
            <person name="Reinders A."/>
            <person name="Rovekamp M."/>
            <person name="Sano R."/>
            <person name="Sawa S."/>
            <person name="Schmid M.W."/>
            <person name="Shirakawa M."/>
            <person name="Solano R."/>
            <person name="Spunde A."/>
            <person name="Suetsugu N."/>
            <person name="Sugano S."/>
            <person name="Sugiyama A."/>
            <person name="Sun R."/>
            <person name="Suzuki Y."/>
            <person name="Takenaka M."/>
            <person name="Takezawa D."/>
            <person name="Tomogane H."/>
            <person name="Tsuzuki M."/>
            <person name="Ueda T."/>
            <person name="Umeda M."/>
            <person name="Ward J.M."/>
            <person name="Watanabe Y."/>
            <person name="Yazaki K."/>
            <person name="Yokoyama R."/>
            <person name="Yoshitake Y."/>
            <person name="Yotsui I."/>
            <person name="Zachgo S."/>
            <person name="Schmutz J."/>
        </authorList>
    </citation>
    <scope>NUCLEOTIDE SEQUENCE [LARGE SCALE GENOMIC DNA]</scope>
    <source>
        <strain evidence="3">Tak-1</strain>
    </source>
</reference>
<dbReference type="Gramene" id="Mp4g09010.1">
    <property type="protein sequence ID" value="Mp4g09010.1.cds"/>
    <property type="gene ID" value="Mp4g09010"/>
</dbReference>
<dbReference type="EMBL" id="KZ772784">
    <property type="protein sequence ID" value="PTQ31342.1"/>
    <property type="molecule type" value="Genomic_DNA"/>
</dbReference>
<protein>
    <submittedName>
        <fullName evidence="2">Uncharacterized protein</fullName>
    </submittedName>
</protein>
<evidence type="ECO:0000313" key="2">
    <source>
        <dbReference type="EMBL" id="PTQ31342.1"/>
    </source>
</evidence>
<sequence length="75" mass="8962">MFRRRDNILMARRGEEMRGILCRVSVHPKDSVRLLDFEIYKLLSCDRKREREQSADLSQDEKNGEYRKTIPSFTA</sequence>
<organism evidence="2 3">
    <name type="scientific">Marchantia polymorpha</name>
    <name type="common">Common liverwort</name>
    <name type="synonym">Marchantia aquatica</name>
    <dbReference type="NCBI Taxonomy" id="3197"/>
    <lineage>
        <taxon>Eukaryota</taxon>
        <taxon>Viridiplantae</taxon>
        <taxon>Streptophyta</taxon>
        <taxon>Embryophyta</taxon>
        <taxon>Marchantiophyta</taxon>
        <taxon>Marchantiopsida</taxon>
        <taxon>Marchantiidae</taxon>
        <taxon>Marchantiales</taxon>
        <taxon>Marchantiaceae</taxon>
        <taxon>Marchantia</taxon>
    </lineage>
</organism>
<proteinExistence type="predicted"/>
<name>A0A2R6WBV4_MARPO</name>
<feature type="region of interest" description="Disordered" evidence="1">
    <location>
        <begin position="48"/>
        <end position="75"/>
    </location>
</feature>
<evidence type="ECO:0000313" key="3">
    <source>
        <dbReference type="Proteomes" id="UP000244005"/>
    </source>
</evidence>
<dbReference type="Proteomes" id="UP000244005">
    <property type="component" value="Unassembled WGS sequence"/>
</dbReference>
<dbReference type="AlphaFoldDB" id="A0A2R6WBV4"/>
<gene>
    <name evidence="2" type="ORF">MARPO_0112s0003</name>
</gene>
<evidence type="ECO:0000256" key="1">
    <source>
        <dbReference type="SAM" id="MobiDB-lite"/>
    </source>
</evidence>